<dbReference type="EMBL" id="CP045229">
    <property type="protein sequence ID" value="QFS52733.1"/>
    <property type="molecule type" value="Genomic_DNA"/>
</dbReference>
<sequence>MSDSRHQSLVRLMQRFRRLIEAVIGQLVDRFNIEKIRARDR</sequence>
<organism evidence="1 2">
    <name type="scientific">Nostoc sphaeroides CCNUC1</name>
    <dbReference type="NCBI Taxonomy" id="2653204"/>
    <lineage>
        <taxon>Bacteria</taxon>
        <taxon>Bacillati</taxon>
        <taxon>Cyanobacteriota</taxon>
        <taxon>Cyanophyceae</taxon>
        <taxon>Nostocales</taxon>
        <taxon>Nostocaceae</taxon>
        <taxon>Nostoc</taxon>
    </lineage>
</organism>
<gene>
    <name evidence="1" type="ORF">GXM_10488</name>
</gene>
<name>A0A5P8WIN8_9NOSO</name>
<keyword evidence="2" id="KW-1185">Reference proteome</keyword>
<dbReference type="KEGG" id="nsh:GXM_10488"/>
<dbReference type="Proteomes" id="UP000326678">
    <property type="component" value="Chromosome pGXM02"/>
</dbReference>
<evidence type="ECO:0000313" key="2">
    <source>
        <dbReference type="Proteomes" id="UP000326678"/>
    </source>
</evidence>
<accession>A0A5P8WIN8</accession>
<proteinExistence type="predicted"/>
<dbReference type="AlphaFoldDB" id="A0A5P8WIN8"/>
<reference evidence="1 2" key="1">
    <citation type="submission" date="2019-10" db="EMBL/GenBank/DDBJ databases">
        <title>Genomic and transcriptomic insights into the perfect genentic adaptation of a filamentous nitrogen-fixing cyanobacterium to rice fields.</title>
        <authorList>
            <person name="Chen Z."/>
        </authorList>
    </citation>
    <scope>NUCLEOTIDE SEQUENCE [LARGE SCALE GENOMIC DNA]</scope>
    <source>
        <strain evidence="1">CCNUC1</strain>
    </source>
</reference>
<evidence type="ECO:0000313" key="1">
    <source>
        <dbReference type="EMBL" id="QFS52733.1"/>
    </source>
</evidence>
<protein>
    <submittedName>
        <fullName evidence="1">Transposase</fullName>
    </submittedName>
</protein>